<dbReference type="AlphaFoldDB" id="A0A936ZYU1"/>
<dbReference type="EMBL" id="JAERQJ010000006">
    <property type="protein sequence ID" value="MBL0684846.1"/>
    <property type="molecule type" value="Genomic_DNA"/>
</dbReference>
<protein>
    <submittedName>
        <fullName evidence="1">Uncharacterized protein</fullName>
    </submittedName>
</protein>
<sequence>MKSSKAYNALDKYVSKNVDFKAELGNIEDICVLPISSYSSRSDSSGNYGNATLNIILKGDKKYKRATAYLIKEPDSLRWRVVRIEKE</sequence>
<organism evidence="1 2">
    <name type="scientific">Aquimarina mytili</name>
    <dbReference type="NCBI Taxonomy" id="874423"/>
    <lineage>
        <taxon>Bacteria</taxon>
        <taxon>Pseudomonadati</taxon>
        <taxon>Bacteroidota</taxon>
        <taxon>Flavobacteriia</taxon>
        <taxon>Flavobacteriales</taxon>
        <taxon>Flavobacteriaceae</taxon>
        <taxon>Aquimarina</taxon>
    </lineage>
</organism>
<evidence type="ECO:0000313" key="2">
    <source>
        <dbReference type="Proteomes" id="UP000651057"/>
    </source>
</evidence>
<proteinExistence type="predicted"/>
<reference evidence="1" key="1">
    <citation type="submission" date="2021-01" db="EMBL/GenBank/DDBJ databases">
        <authorList>
            <person name="Zhong Y.L."/>
        </authorList>
    </citation>
    <scope>NUCLEOTIDE SEQUENCE</scope>
    <source>
        <strain evidence="1">KCTC 23302</strain>
    </source>
</reference>
<accession>A0A936ZYU1</accession>
<name>A0A936ZYU1_9FLAO</name>
<keyword evidence="2" id="KW-1185">Reference proteome</keyword>
<gene>
    <name evidence="1" type="ORF">JJQ60_15055</name>
</gene>
<comment type="caution">
    <text evidence="1">The sequence shown here is derived from an EMBL/GenBank/DDBJ whole genome shotgun (WGS) entry which is preliminary data.</text>
</comment>
<evidence type="ECO:0000313" key="1">
    <source>
        <dbReference type="EMBL" id="MBL0684846.1"/>
    </source>
</evidence>
<dbReference type="Proteomes" id="UP000651057">
    <property type="component" value="Unassembled WGS sequence"/>
</dbReference>
<dbReference type="RefSeq" id="WP_201921944.1">
    <property type="nucleotide sequence ID" value="NZ_BAABAX010000014.1"/>
</dbReference>